<dbReference type="SUPFAM" id="SSF52058">
    <property type="entry name" value="L domain-like"/>
    <property type="match status" value="1"/>
</dbReference>
<dbReference type="InterPro" id="IPR001611">
    <property type="entry name" value="Leu-rich_rpt"/>
</dbReference>
<accession>A0A164YVF9</accession>
<dbReference type="PROSITE" id="PS50053">
    <property type="entry name" value="UBIQUITIN_2"/>
    <property type="match status" value="1"/>
</dbReference>
<dbReference type="Gene3D" id="3.10.20.90">
    <property type="entry name" value="Phosphatidylinositol 3-kinase Catalytic Subunit, Chain A, domain 1"/>
    <property type="match status" value="1"/>
</dbReference>
<dbReference type="InterPro" id="IPR000626">
    <property type="entry name" value="Ubiquitin-like_dom"/>
</dbReference>
<reference evidence="1" key="1">
    <citation type="journal article" date="2016" name="Nat. Genet.">
        <title>A high-quality carrot genome assembly provides new insights into carotenoid accumulation and asterid genome evolution.</title>
        <authorList>
            <person name="Iorizzo M."/>
            <person name="Ellison S."/>
            <person name="Senalik D."/>
            <person name="Zeng P."/>
            <person name="Satapoomin P."/>
            <person name="Huang J."/>
            <person name="Bowman M."/>
            <person name="Iovene M."/>
            <person name="Sanseverino W."/>
            <person name="Cavagnaro P."/>
            <person name="Yildiz M."/>
            <person name="Macko-Podgorni A."/>
            <person name="Moranska E."/>
            <person name="Grzebelus E."/>
            <person name="Grzebelus D."/>
            <person name="Ashrafi H."/>
            <person name="Zheng Z."/>
            <person name="Cheng S."/>
            <person name="Spooner D."/>
            <person name="Van Deynze A."/>
            <person name="Simon P."/>
        </authorList>
    </citation>
    <scope>NUCLEOTIDE SEQUENCE</scope>
    <source>
        <tissue evidence="1">Leaf</tissue>
    </source>
</reference>
<dbReference type="PANTHER" id="PTHR48051">
    <property type="match status" value="1"/>
</dbReference>
<dbReference type="InterPro" id="IPR032675">
    <property type="entry name" value="LRR_dom_sf"/>
</dbReference>
<dbReference type="Gene3D" id="3.80.10.10">
    <property type="entry name" value="Ribonuclease Inhibitor"/>
    <property type="match status" value="2"/>
</dbReference>
<dbReference type="AlphaFoldDB" id="A0A164YVF9"/>
<name>A0A164YVF9_DAUCS</name>
<dbReference type="PROSITE" id="PS51450">
    <property type="entry name" value="LRR"/>
    <property type="match status" value="1"/>
</dbReference>
<dbReference type="GO" id="GO:0005737">
    <property type="term" value="C:cytoplasm"/>
    <property type="evidence" value="ECO:0007669"/>
    <property type="project" value="TreeGrafter"/>
</dbReference>
<dbReference type="EMBL" id="CP093347">
    <property type="protein sequence ID" value="WOH01467.1"/>
    <property type="molecule type" value="Genomic_DNA"/>
</dbReference>
<dbReference type="Proteomes" id="UP000077755">
    <property type="component" value="Chromosome 5"/>
</dbReference>
<dbReference type="SUPFAM" id="SSF54236">
    <property type="entry name" value="Ubiquitin-like"/>
    <property type="match status" value="1"/>
</dbReference>
<gene>
    <name evidence="1" type="ORF">DCAR_0520851</name>
</gene>
<keyword evidence="2" id="KW-1185">Reference proteome</keyword>
<dbReference type="CDD" id="cd17039">
    <property type="entry name" value="Ubl_ubiquitin_like"/>
    <property type="match status" value="1"/>
</dbReference>
<sequence length="377" mass="41599">MEKDESSGENDNKDMLNKIKITVKFSGRSIPINLSLDSTIKDLKNLLQPLTNVLPRGQKLIFSGKVLEDEKTLRLSEVKNGSKIMLVASQGLHQGDGPIKKESAAVSMLGRRPESSKDRKPMSIQKNQFQRWMATGVLGLSESGLKIIPQEVWNCGASARILDLSHNSILEVPCTIIHLTSLQKLMLNDNNISDDQLSWEALAQLKSLTALSLSHNQLKSLPSTLGLLTGLTHLHVANNELTCLPSEIGCLTKLQVLKANNNRIVTLPSSIGSCISLFEVDLSSNLLVDLPETISKLQNLKALYLNHNGLKGFPATLLKMCTRLSTLELHGTEITMDVLRQFEGWESFDERRRLKVQKQLDSRAGNSAAFDEGADKS</sequence>
<dbReference type="InterPro" id="IPR029071">
    <property type="entry name" value="Ubiquitin-like_domsf"/>
</dbReference>
<reference evidence="1" key="2">
    <citation type="submission" date="2022-03" db="EMBL/GenBank/DDBJ databases">
        <title>Draft title - Genomic analysis of global carrot germplasm unveils the trajectory of domestication and the origin of high carotenoid orange carrot.</title>
        <authorList>
            <person name="Iorizzo M."/>
            <person name="Ellison S."/>
            <person name="Senalik D."/>
            <person name="Macko-Podgorni A."/>
            <person name="Grzebelus D."/>
            <person name="Bostan H."/>
            <person name="Rolling W."/>
            <person name="Curaba J."/>
            <person name="Simon P."/>
        </authorList>
    </citation>
    <scope>NUCLEOTIDE SEQUENCE</scope>
    <source>
        <tissue evidence="1">Leaf</tissue>
    </source>
</reference>
<evidence type="ECO:0000313" key="1">
    <source>
        <dbReference type="EMBL" id="WOH01467.1"/>
    </source>
</evidence>
<dbReference type="InterPro" id="IPR050216">
    <property type="entry name" value="LRR_domain-containing"/>
</dbReference>
<dbReference type="InterPro" id="IPR003591">
    <property type="entry name" value="Leu-rich_rpt_typical-subtyp"/>
</dbReference>
<dbReference type="GO" id="GO:0006952">
    <property type="term" value="P:defense response"/>
    <property type="evidence" value="ECO:0007669"/>
    <property type="project" value="UniProtKB-ARBA"/>
</dbReference>
<dbReference type="Pfam" id="PF13855">
    <property type="entry name" value="LRR_8"/>
    <property type="match status" value="1"/>
</dbReference>
<dbReference type="GO" id="GO:0051707">
    <property type="term" value="P:response to other organism"/>
    <property type="evidence" value="ECO:0007669"/>
    <property type="project" value="UniProtKB-ARBA"/>
</dbReference>
<dbReference type="PANTHER" id="PTHR48051:SF1">
    <property type="entry name" value="RAS SUPPRESSOR PROTEIN 1"/>
    <property type="match status" value="1"/>
</dbReference>
<dbReference type="SMART" id="SM00364">
    <property type="entry name" value="LRR_BAC"/>
    <property type="match status" value="4"/>
</dbReference>
<dbReference type="SMART" id="SM00369">
    <property type="entry name" value="LRR_TYP"/>
    <property type="match status" value="5"/>
</dbReference>
<dbReference type="OMA" id="QFEGWED"/>
<proteinExistence type="predicted"/>
<evidence type="ECO:0000313" key="2">
    <source>
        <dbReference type="Proteomes" id="UP000077755"/>
    </source>
</evidence>
<dbReference type="SMART" id="SM00213">
    <property type="entry name" value="UBQ"/>
    <property type="match status" value="1"/>
</dbReference>
<dbReference type="Gramene" id="KZM94975">
    <property type="protein sequence ID" value="KZM94975"/>
    <property type="gene ID" value="DCAR_018217"/>
</dbReference>
<organism evidence="1 2">
    <name type="scientific">Daucus carota subsp. sativus</name>
    <name type="common">Carrot</name>
    <dbReference type="NCBI Taxonomy" id="79200"/>
    <lineage>
        <taxon>Eukaryota</taxon>
        <taxon>Viridiplantae</taxon>
        <taxon>Streptophyta</taxon>
        <taxon>Embryophyta</taxon>
        <taxon>Tracheophyta</taxon>
        <taxon>Spermatophyta</taxon>
        <taxon>Magnoliopsida</taxon>
        <taxon>eudicotyledons</taxon>
        <taxon>Gunneridae</taxon>
        <taxon>Pentapetalae</taxon>
        <taxon>asterids</taxon>
        <taxon>campanulids</taxon>
        <taxon>Apiales</taxon>
        <taxon>Apiaceae</taxon>
        <taxon>Apioideae</taxon>
        <taxon>Scandiceae</taxon>
        <taxon>Daucinae</taxon>
        <taxon>Daucus</taxon>
        <taxon>Daucus sect. Daucus</taxon>
    </lineage>
</organism>
<protein>
    <submittedName>
        <fullName evidence="1">Uncharacterized protein</fullName>
    </submittedName>
</protein>
<dbReference type="Pfam" id="PF00240">
    <property type="entry name" value="ubiquitin"/>
    <property type="match status" value="1"/>
</dbReference>